<keyword evidence="9" id="KW-1185">Reference proteome</keyword>
<keyword evidence="2 4" id="KW-0807">Transducer</keyword>
<dbReference type="PROSITE" id="PS50111">
    <property type="entry name" value="CHEMOTAXIS_TRANSDUC_2"/>
    <property type="match status" value="1"/>
</dbReference>
<comment type="caution">
    <text evidence="8">The sequence shown here is derived from an EMBL/GenBank/DDBJ whole genome shotgun (WGS) entry which is preliminary data.</text>
</comment>
<dbReference type="PANTHER" id="PTHR32089:SF65">
    <property type="entry name" value="CHEMOTAXIS SIGNAL TRANSDUCTION SYSTEM METHYL ACCEPTING SENSORY TRANSDUCER"/>
    <property type="match status" value="1"/>
</dbReference>
<protein>
    <recommendedName>
        <fullName evidence="7">Methyl-accepting transducer domain-containing protein</fullName>
    </recommendedName>
</protein>
<evidence type="ECO:0000256" key="5">
    <source>
        <dbReference type="SAM" id="Coils"/>
    </source>
</evidence>
<keyword evidence="6" id="KW-0812">Transmembrane</keyword>
<evidence type="ECO:0000256" key="2">
    <source>
        <dbReference type="ARBA" id="ARBA00023224"/>
    </source>
</evidence>
<dbReference type="OrthoDB" id="6757190at2"/>
<evidence type="ECO:0000313" key="9">
    <source>
        <dbReference type="Proteomes" id="UP000094936"/>
    </source>
</evidence>
<dbReference type="FunFam" id="1.10.287.950:FF:000001">
    <property type="entry name" value="Methyl-accepting chemotaxis sensory transducer"/>
    <property type="match status" value="1"/>
</dbReference>
<evidence type="ECO:0000259" key="7">
    <source>
        <dbReference type="PROSITE" id="PS50111"/>
    </source>
</evidence>
<dbReference type="GO" id="GO:0006935">
    <property type="term" value="P:chemotaxis"/>
    <property type="evidence" value="ECO:0007669"/>
    <property type="project" value="UniProtKB-ARBA"/>
</dbReference>
<feature type="coiled-coil region" evidence="5">
    <location>
        <begin position="370"/>
        <end position="397"/>
    </location>
</feature>
<keyword evidence="5" id="KW-0175">Coiled coil</keyword>
<dbReference type="SMART" id="SM00283">
    <property type="entry name" value="MA"/>
    <property type="match status" value="1"/>
</dbReference>
<keyword evidence="6" id="KW-0472">Membrane</keyword>
<dbReference type="GO" id="GO:0007165">
    <property type="term" value="P:signal transduction"/>
    <property type="evidence" value="ECO:0007669"/>
    <property type="project" value="UniProtKB-KW"/>
</dbReference>
<organism evidence="8 9">
    <name type="scientific">Veronia pacifica</name>
    <dbReference type="NCBI Taxonomy" id="1080227"/>
    <lineage>
        <taxon>Bacteria</taxon>
        <taxon>Pseudomonadati</taxon>
        <taxon>Pseudomonadota</taxon>
        <taxon>Gammaproteobacteria</taxon>
        <taxon>Vibrionales</taxon>
        <taxon>Vibrionaceae</taxon>
        <taxon>Veronia</taxon>
    </lineage>
</organism>
<dbReference type="Pfam" id="PF00015">
    <property type="entry name" value="MCPsignal"/>
    <property type="match status" value="1"/>
</dbReference>
<sequence>MKAIPFRWIDKYLIHLSMKMKIHLILFSSLLSLLLVLTFASSNHSQSVADLQNGYNQSIANILAEYNVSQSDASVLLSNSPSAISQSGGEFVSGQNYRISSRADTSGLFLSLTALQWLALVAAVIVTFVITYYVSSFITGAMYSMNHSLQRMLNGDLTSRMNFMPVKDEFSIIAGTVDEVANRKHALVKAIQESSKLMTALANYLSEQSRESKGLSEAQCTHLDSLACTTEEMVLSIRDVATHAQSASEEIVCANEASEKSTHQVGETLDTIQSLKTEIDQASNAVQSLEGNTAEIGNIVSTISAISEQTNLLALNAAIEAARAGEQGRGFAVVADEVRSLAARAQEATVEIQSMIESLQVNTSQLKLVMEATVTNAESSENLMQRMEKDIRMITERNNSITTRSSEIARAASAQDDVALSISGDVAQIRQQASDVSEIIRLTSVEVTNLQQQSDKLSQLVDGLQT</sequence>
<evidence type="ECO:0000256" key="1">
    <source>
        <dbReference type="ARBA" id="ARBA00004370"/>
    </source>
</evidence>
<dbReference type="PANTHER" id="PTHR32089">
    <property type="entry name" value="METHYL-ACCEPTING CHEMOTAXIS PROTEIN MCPB"/>
    <property type="match status" value="1"/>
</dbReference>
<feature type="transmembrane region" description="Helical" evidence="6">
    <location>
        <begin position="117"/>
        <end position="143"/>
    </location>
</feature>
<gene>
    <name evidence="8" type="ORF">A8L45_19025</name>
</gene>
<evidence type="ECO:0000256" key="4">
    <source>
        <dbReference type="PROSITE-ProRule" id="PRU00284"/>
    </source>
</evidence>
<evidence type="ECO:0000256" key="6">
    <source>
        <dbReference type="SAM" id="Phobius"/>
    </source>
</evidence>
<comment type="similarity">
    <text evidence="3">Belongs to the methyl-accepting chemotaxis (MCP) protein family.</text>
</comment>
<dbReference type="GO" id="GO:0016020">
    <property type="term" value="C:membrane"/>
    <property type="evidence" value="ECO:0007669"/>
    <property type="project" value="UniProtKB-SubCell"/>
</dbReference>
<evidence type="ECO:0000313" key="8">
    <source>
        <dbReference type="EMBL" id="ODA30811.1"/>
    </source>
</evidence>
<proteinExistence type="inferred from homology"/>
<reference evidence="8 9" key="1">
    <citation type="submission" date="2016-05" db="EMBL/GenBank/DDBJ databases">
        <title>Genomic Taxonomy of the Vibrionaceae.</title>
        <authorList>
            <person name="Gomez-Gil B."/>
            <person name="Enciso-Ibarra J."/>
        </authorList>
    </citation>
    <scope>NUCLEOTIDE SEQUENCE [LARGE SCALE GENOMIC DNA]</scope>
    <source>
        <strain evidence="8 9">CAIM 1920</strain>
    </source>
</reference>
<comment type="subcellular location">
    <subcellularLocation>
        <location evidence="1">Membrane</location>
    </subcellularLocation>
</comment>
<dbReference type="InterPro" id="IPR004089">
    <property type="entry name" value="MCPsignal_dom"/>
</dbReference>
<accession>A0A1C3EC57</accession>
<dbReference type="EMBL" id="LYBM01000046">
    <property type="protein sequence ID" value="ODA30811.1"/>
    <property type="molecule type" value="Genomic_DNA"/>
</dbReference>
<evidence type="ECO:0000256" key="3">
    <source>
        <dbReference type="ARBA" id="ARBA00029447"/>
    </source>
</evidence>
<dbReference type="SUPFAM" id="SSF58104">
    <property type="entry name" value="Methyl-accepting chemotaxis protein (MCP) signaling domain"/>
    <property type="match status" value="1"/>
</dbReference>
<dbReference type="Gene3D" id="1.10.287.950">
    <property type="entry name" value="Methyl-accepting chemotaxis protein"/>
    <property type="match status" value="1"/>
</dbReference>
<feature type="domain" description="Methyl-accepting transducer" evidence="7">
    <location>
        <begin position="194"/>
        <end position="430"/>
    </location>
</feature>
<name>A0A1C3EC57_9GAMM</name>
<dbReference type="RefSeq" id="WP_068904941.1">
    <property type="nucleotide sequence ID" value="NZ_JBHUIF010000009.1"/>
</dbReference>
<keyword evidence="6" id="KW-1133">Transmembrane helix</keyword>
<dbReference type="CDD" id="cd11386">
    <property type="entry name" value="MCP_signal"/>
    <property type="match status" value="1"/>
</dbReference>
<dbReference type="Proteomes" id="UP000094936">
    <property type="component" value="Unassembled WGS sequence"/>
</dbReference>
<dbReference type="AlphaFoldDB" id="A0A1C3EC57"/>
<dbReference type="STRING" id="1080227.A8L45_19025"/>